<dbReference type="WBParaSite" id="EgrG_001155100">
    <property type="protein sequence ID" value="EgrG_001155100"/>
    <property type="gene ID" value="EgrG_001155100"/>
</dbReference>
<proteinExistence type="predicted"/>
<name>A0A068X2C7_ECHGR</name>
<gene>
    <name evidence="5" type="primary">EGR_10001</name>
    <name evidence="3" type="ORF">EgrG_001155100</name>
</gene>
<feature type="coiled-coil region" evidence="1">
    <location>
        <begin position="180"/>
        <end position="207"/>
    </location>
</feature>
<reference evidence="3 4" key="1">
    <citation type="journal article" date="2013" name="Nature">
        <title>The genomes of four tapeworm species reveal adaptations to parasitism.</title>
        <authorList>
            <person name="Tsai I.J."/>
            <person name="Zarowiecki M."/>
            <person name="Holroyd N."/>
            <person name="Garciarrubio A."/>
            <person name="Sanchez-Flores A."/>
            <person name="Brooks K.L."/>
            <person name="Tracey A."/>
            <person name="Bobes R.J."/>
            <person name="Fragoso G."/>
            <person name="Sciutto E."/>
            <person name="Aslett M."/>
            <person name="Beasley H."/>
            <person name="Bennett H.M."/>
            <person name="Cai J."/>
            <person name="Camicia F."/>
            <person name="Clark R."/>
            <person name="Cucher M."/>
            <person name="De Silva N."/>
            <person name="Day T.A."/>
            <person name="Deplazes P."/>
            <person name="Estrada K."/>
            <person name="Fernandez C."/>
            <person name="Holland P.W."/>
            <person name="Hou J."/>
            <person name="Hu S."/>
            <person name="Huckvale T."/>
            <person name="Hung S.S."/>
            <person name="Kamenetzky L."/>
            <person name="Keane J.A."/>
            <person name="Kiss F."/>
            <person name="Koziol U."/>
            <person name="Lambert O."/>
            <person name="Liu K."/>
            <person name="Luo X."/>
            <person name="Luo Y."/>
            <person name="Macchiaroli N."/>
            <person name="Nichol S."/>
            <person name="Paps J."/>
            <person name="Parkinson J."/>
            <person name="Pouchkina-Stantcheva N."/>
            <person name="Riddiford N."/>
            <person name="Rosenzvit M."/>
            <person name="Salinas G."/>
            <person name="Wasmuth J.D."/>
            <person name="Zamanian M."/>
            <person name="Zheng Y."/>
            <person name="Cai X."/>
            <person name="Soberon X."/>
            <person name="Olson P.D."/>
            <person name="Laclette J.P."/>
            <person name="Brehm K."/>
            <person name="Berriman M."/>
            <person name="Garciarrubio A."/>
            <person name="Bobes R.J."/>
            <person name="Fragoso G."/>
            <person name="Sanchez-Flores A."/>
            <person name="Estrada K."/>
            <person name="Cevallos M.A."/>
            <person name="Morett E."/>
            <person name="Gonzalez V."/>
            <person name="Portillo T."/>
            <person name="Ochoa-Leyva A."/>
            <person name="Jose M.V."/>
            <person name="Sciutto E."/>
            <person name="Landa A."/>
            <person name="Jimenez L."/>
            <person name="Valdes V."/>
            <person name="Carrero J.C."/>
            <person name="Larralde C."/>
            <person name="Morales-Montor J."/>
            <person name="Limon-Lason J."/>
            <person name="Soberon X."/>
            <person name="Laclette J.P."/>
        </authorList>
    </citation>
    <scope>NUCLEOTIDE SEQUENCE [LARGE SCALE GENOMIC DNA]</scope>
</reference>
<feature type="coiled-coil region" evidence="1">
    <location>
        <begin position="259"/>
        <end position="399"/>
    </location>
</feature>
<feature type="region of interest" description="Disordered" evidence="2">
    <location>
        <begin position="544"/>
        <end position="563"/>
    </location>
</feature>
<dbReference type="OrthoDB" id="6255335at2759"/>
<evidence type="ECO:0000313" key="5">
    <source>
        <dbReference type="WBParaSite" id="EgrG_001155100"/>
    </source>
</evidence>
<evidence type="ECO:0000313" key="3">
    <source>
        <dbReference type="EMBL" id="CDS24912.1"/>
    </source>
</evidence>
<dbReference type="AlphaFoldDB" id="A0A068X2C7"/>
<reference evidence="3" key="2">
    <citation type="submission" date="2014-06" db="EMBL/GenBank/DDBJ databases">
        <authorList>
            <person name="Aslett M."/>
        </authorList>
    </citation>
    <scope>NUCLEOTIDE SEQUENCE</scope>
</reference>
<keyword evidence="1" id="KW-0175">Coiled coil</keyword>
<feature type="coiled-coil region" evidence="1">
    <location>
        <begin position="428"/>
        <end position="483"/>
    </location>
</feature>
<accession>A0A068X2C7</accession>
<organism evidence="3">
    <name type="scientific">Echinococcus granulosus</name>
    <name type="common">Hydatid tapeworm</name>
    <dbReference type="NCBI Taxonomy" id="6210"/>
    <lineage>
        <taxon>Eukaryota</taxon>
        <taxon>Metazoa</taxon>
        <taxon>Spiralia</taxon>
        <taxon>Lophotrochozoa</taxon>
        <taxon>Platyhelminthes</taxon>
        <taxon>Cestoda</taxon>
        <taxon>Eucestoda</taxon>
        <taxon>Cyclophyllidea</taxon>
        <taxon>Taeniidae</taxon>
        <taxon>Echinococcus</taxon>
        <taxon>Echinococcus granulosus group</taxon>
    </lineage>
</organism>
<evidence type="ECO:0000313" key="4">
    <source>
        <dbReference type="Proteomes" id="UP000492820"/>
    </source>
</evidence>
<protein>
    <submittedName>
        <fullName evidence="3 5">Pfam-B_2037 domain containing protein</fullName>
    </submittedName>
</protein>
<sequence>MSLCRDKYGTGLGSNKEDSTDVVEPNSQDNKCLQAQQIEVLPVNDVNPFFKSEVNTGKDEERFKSLSSNSNNARIVNESEAPFAEQFLQLTNIKTKGGDGDVGSDEEVKEDAKLGDFWLLRQQYASQERELLQLRETVRQRDSWCTEAEAEVVRLRSALITSEKARSRQSALLSRSLVDREVIASEARACERELSEVEAKIHHLTAEILTRESRIVQLEDEVAGRREAEAKSRQITMAFEETLREQAEQLRAQFCTENEEATVAKIDCLEREIENLKASHAETIDAITKRDEARAQADAHTIHHLQHKIIQLQAQLESQGQEIDDLKKRNNRLEADHEHFDRFSQSMQIRVEETEVKVVRERAKADQLEAELIACRGALASSERNLRDLTLEQEVARERIAASARRFETMHAQIVELDASLRASAQQNILLEAKAKESEQTIEVLERRLDQVEKEAKKSCDWIRHLEEENVALRTTNQQLNCTVDEMRSSCTNLKCQGEDSNLEIAELKSLLTRFEMEREADEAMLSESLRVAGIPLSNCLEVRNSESEEPSNLPPSKHTQKRRVLDVARAAALLTNRIASVEAENTRLGDQIATQEAHLVEQRAQTASLNDNLLQLEAHLRNAREDNKRLSLQQVSLRRQLESQKCSTARYREEKHVLQERLARCDQMLKRTASFNSFSNPGKFFSDREVELFAELATFFDKAKGVSKVRNKGNEVKRSPTESAETGVVCQDTRKHGQSLETGKCVFFPSSASSAQLAKVASAIMAECVDSKGRFCTDTFRSHLRKALDIPQHTMSPHRLSHKVTYCGVDGETISAPRLNGDGADK</sequence>
<feature type="region of interest" description="Disordered" evidence="2">
    <location>
        <begin position="1"/>
        <end position="28"/>
    </location>
</feature>
<dbReference type="EMBL" id="LK028640">
    <property type="protein sequence ID" value="CDS24912.1"/>
    <property type="molecule type" value="Genomic_DNA"/>
</dbReference>
<feature type="coiled-coil region" evidence="1">
    <location>
        <begin position="607"/>
        <end position="641"/>
    </location>
</feature>
<dbReference type="Proteomes" id="UP000492820">
    <property type="component" value="Unassembled WGS sequence"/>
</dbReference>
<reference evidence="5" key="3">
    <citation type="submission" date="2020-10" db="UniProtKB">
        <authorList>
            <consortium name="WormBaseParasite"/>
        </authorList>
    </citation>
    <scope>IDENTIFICATION</scope>
</reference>
<evidence type="ECO:0000256" key="2">
    <source>
        <dbReference type="SAM" id="MobiDB-lite"/>
    </source>
</evidence>
<evidence type="ECO:0000256" key="1">
    <source>
        <dbReference type="SAM" id="Coils"/>
    </source>
</evidence>